<dbReference type="Gene3D" id="3.40.50.1390">
    <property type="entry name" value="Resolvase, N-terminal catalytic domain"/>
    <property type="match status" value="1"/>
</dbReference>
<dbReference type="SUPFAM" id="SSF53041">
    <property type="entry name" value="Resolvase-like"/>
    <property type="match status" value="1"/>
</dbReference>
<feature type="domain" description="Resolvase/invertase-type recombinase catalytic" evidence="1">
    <location>
        <begin position="9"/>
        <end position="156"/>
    </location>
</feature>
<dbReference type="GO" id="GO:0003677">
    <property type="term" value="F:DNA binding"/>
    <property type="evidence" value="ECO:0007669"/>
    <property type="project" value="InterPro"/>
</dbReference>
<dbReference type="InterPro" id="IPR006119">
    <property type="entry name" value="Resolv_N"/>
</dbReference>
<gene>
    <name evidence="2" type="ORF">A3A77_00955</name>
</gene>
<dbReference type="InterPro" id="IPR036162">
    <property type="entry name" value="Resolvase-like_N_sf"/>
</dbReference>
<dbReference type="Pfam" id="PF07508">
    <property type="entry name" value="Recombinase"/>
    <property type="match status" value="1"/>
</dbReference>
<dbReference type="InterPro" id="IPR011109">
    <property type="entry name" value="DNA_bind_recombinase_dom"/>
</dbReference>
<name>A0A1G1VAP9_9BACT</name>
<dbReference type="PANTHER" id="PTHR30461:SF23">
    <property type="entry name" value="DNA RECOMBINASE-RELATED"/>
    <property type="match status" value="1"/>
</dbReference>
<proteinExistence type="predicted"/>
<comment type="caution">
    <text evidence="2">The sequence shown here is derived from an EMBL/GenBank/DDBJ whole genome shotgun (WGS) entry which is preliminary data.</text>
</comment>
<accession>A0A1G1VAP9</accession>
<dbReference type="EMBL" id="MHCC01000027">
    <property type="protein sequence ID" value="OGY12525.1"/>
    <property type="molecule type" value="Genomic_DNA"/>
</dbReference>
<evidence type="ECO:0000313" key="3">
    <source>
        <dbReference type="Proteomes" id="UP000178659"/>
    </source>
</evidence>
<dbReference type="InterPro" id="IPR038109">
    <property type="entry name" value="DNA_bind_recomb_sf"/>
</dbReference>
<organism evidence="2 3">
    <name type="scientific">Candidatus Blackburnbacteria bacterium RIFCSPLOWO2_01_FULL_40_20</name>
    <dbReference type="NCBI Taxonomy" id="1797519"/>
    <lineage>
        <taxon>Bacteria</taxon>
        <taxon>Candidatus Blackburniibacteriota</taxon>
    </lineage>
</organism>
<dbReference type="CDD" id="cd00338">
    <property type="entry name" value="Ser_Recombinase"/>
    <property type="match status" value="1"/>
</dbReference>
<dbReference type="PROSITE" id="PS51736">
    <property type="entry name" value="RECOMBINASES_3"/>
    <property type="match status" value="1"/>
</dbReference>
<evidence type="ECO:0000313" key="2">
    <source>
        <dbReference type="EMBL" id="OGY12525.1"/>
    </source>
</evidence>
<dbReference type="SMART" id="SM00857">
    <property type="entry name" value="Resolvase"/>
    <property type="match status" value="1"/>
</dbReference>
<dbReference type="PANTHER" id="PTHR30461">
    <property type="entry name" value="DNA-INVERTASE FROM LAMBDOID PROPHAGE"/>
    <property type="match status" value="1"/>
</dbReference>
<dbReference type="InterPro" id="IPR050639">
    <property type="entry name" value="SSR_resolvase"/>
</dbReference>
<dbReference type="Pfam" id="PF00239">
    <property type="entry name" value="Resolvase"/>
    <property type="match status" value="1"/>
</dbReference>
<protein>
    <recommendedName>
        <fullName evidence="1">Resolvase/invertase-type recombinase catalytic domain-containing protein</fullName>
    </recommendedName>
</protein>
<reference evidence="2 3" key="1">
    <citation type="journal article" date="2016" name="Nat. Commun.">
        <title>Thousands of microbial genomes shed light on interconnected biogeochemical processes in an aquifer system.</title>
        <authorList>
            <person name="Anantharaman K."/>
            <person name="Brown C.T."/>
            <person name="Hug L.A."/>
            <person name="Sharon I."/>
            <person name="Castelle C.J."/>
            <person name="Probst A.J."/>
            <person name="Thomas B.C."/>
            <person name="Singh A."/>
            <person name="Wilkins M.J."/>
            <person name="Karaoz U."/>
            <person name="Brodie E.L."/>
            <person name="Williams K.H."/>
            <person name="Hubbard S.S."/>
            <person name="Banfield J.F."/>
        </authorList>
    </citation>
    <scope>NUCLEOTIDE SEQUENCE [LARGE SCALE GENOMIC DNA]</scope>
</reference>
<evidence type="ECO:0000259" key="1">
    <source>
        <dbReference type="PROSITE" id="PS51736"/>
    </source>
</evidence>
<dbReference type="Proteomes" id="UP000178659">
    <property type="component" value="Unassembled WGS sequence"/>
</dbReference>
<dbReference type="Gene3D" id="3.90.1750.20">
    <property type="entry name" value="Putative Large Serine Recombinase, Chain B, Domain 2"/>
    <property type="match status" value="1"/>
</dbReference>
<dbReference type="AlphaFoldDB" id="A0A1G1VAP9"/>
<sequence length="578" mass="66776">MEEKQIYLRYLGYARKSSEDNKERQAASLPEQLYVLEGIKAKHTLNVVEVLQESKSAHKPGREIFNNMLARIESGEANAILTWHPNRLCRNALDAGQLLYLMDEDKLVEIRTPSRTYRNTPEDKFMLTLEFGISKKDSDDKSIVVERGLEKKARDGWRPGVAPQGYLNDKTTESGFRKVLTDSERFPFIQKIFVLFHQGTAVVEIHRLAKDIWHYRSRQKKRSGGKPLSLSMIYKILTNPFYCKKFEYPEGSGKWYEGAHEPAVDQKIFDEIQVKLGRRSQYKLQHHNFAYTGSMVRCGSCSSSVVAEQKWQCICTKCKLKFSLTKKNKEKCTGCGTLIKNMDDPTILHYIYYRCGRKRNPSCREKAVRVDRLEKQIDETLSQIEISPLFMDWAVRQIIKDNKQEKTFQDDTTENIKRGHSDCRIKLNNLLQLKISPANQDGSLLSDEQYKVQKETLEAELKGLGKQLMGMDERLIRANDQTEKAFTFATRAKERFANGDIKIKRDIFMGLGSHLTLKDKIVGFDAPEYIYTLKKMKEAEPIIAERVAPENQPEYTHQMETYFASSSTLLRGRESRPA</sequence>
<dbReference type="GO" id="GO:0000150">
    <property type="term" value="F:DNA strand exchange activity"/>
    <property type="evidence" value="ECO:0007669"/>
    <property type="project" value="InterPro"/>
</dbReference>